<dbReference type="SUPFAM" id="SSF48371">
    <property type="entry name" value="ARM repeat"/>
    <property type="match status" value="1"/>
</dbReference>
<dbReference type="GO" id="GO:1990414">
    <property type="term" value="P:replication-born double-strand break repair via sister chromatid exchange"/>
    <property type="evidence" value="ECO:0007669"/>
    <property type="project" value="TreeGrafter"/>
</dbReference>
<dbReference type="InterPro" id="IPR033031">
    <property type="entry name" value="Scc2/Nipped-B"/>
</dbReference>
<dbReference type="PANTHER" id="PTHR21704">
    <property type="entry name" value="NIPPED-B-LIKE PROTEIN DELANGIN SCC2-RELATED"/>
    <property type="match status" value="1"/>
</dbReference>
<dbReference type="Gene3D" id="1.25.10.10">
    <property type="entry name" value="Leucine-rich Repeat Variant"/>
    <property type="match status" value="1"/>
</dbReference>
<feature type="region of interest" description="Disordered" evidence="2">
    <location>
        <begin position="636"/>
        <end position="678"/>
    </location>
</feature>
<dbReference type="Pfam" id="PF12830">
    <property type="entry name" value="Nipped-B_C"/>
    <property type="match status" value="1"/>
</dbReference>
<sequence length="1825" mass="201369">MEDGSDQYRAQPSRVRLPTVNEAIPFSPFSSIVPFNSTLIPPFLALPRSSPAAFEDQSDVQAVRKELEQLSMRARTADEASKRCQRTIRDVQKLLNPDNLTQLKFKCAKRTISRSNGHNAAPAKAVELSPFAKMVFDNTETPFVRYRSADEHTSRAPSKVLVQNVSAPVQNTAVPVKQKLKTEAQVPIESRPQALQAVVQLDVVNPAIRSEYERISTAEPLITRPIAVVQPTAVAENPVMPPVEATTPVHSRLYVIPKSLTPAQREQYEFIPTSSIPLDPVASKQTPTIPRLSADQQRQAAAAVENLQSQLQAIFEAEDHMQPDTSGEAPVRQNHLFGTCDVQGSSVSVLRSRAQDELDTATAKVVSAGRLCDIEVESLLRAQRVCEAAISAITSTSLQINEDWSDEDTNEWLKRIATVKSGLVAARTMTRIMVGAFRFKETQSEDNVKAVLYALRWVIDGCIIPVVGERPMRGEKSKGDRDGPPNRIFAIAAENRADLQGLIKGVQKCLRLLGDLFSKTNIDESGISSAELMCRTLIFGDNAPTEKESALGLAVFENMRRSSMDLVAKIFTKYTGQREYIIDQILQSLEKLPPTKQNARQFALIDAKPIQLVSALLMRLVQTSAMAGADFKAFDDDASADEDESATEESDDDSSDEDGPRQKKGRKSNKMPNAKQRDDLASTAKELYNAAQLNATEIVGTLLRRALSTTKSSDEPFRKLLDIFTEDFINVLTSSDWPSGELLLRKLVGQMFGIAENPKSPAPSKSLALELLGTIGSAILDVRMSTQEYAKSIDTSDPISQRLAAMASSLADGTSSIADLTSFDGPYRVVIEYLHARGETDAHLQTARGYHLVQWAEHLNSKDMPSSDTTEMRHLKRKILNMIYDPLWLEEDPEYANVTTSMGKLAAKIVTSRLLLCRAFPRMLSILLKSMTSEQSTIRSRAIKSVTNLLEKSPNLLDSEVHLLESILRATRDKSSLVRDSAMILIEKCVSLQPSLAARVNTRVIERTTDASALIRKRAIKFLKQLYSMIKDTNARAVIANAVICRVADSEESVAEVALNTIEEIWFSGFGESKNGIDVSIQLREQVSMIIKTVDSSEAVVDVLEGLVRRISTKPASASESHKACKAFVATLFDGVIDSSDIPGSPQQWAILRTLTIFAKAAPKLFSANQLERLEPYAKNLNSQDDLRVFQHVITIFRYTFPYVTAISHVVLRNLQESLLKSVQRIPSSELATVAPCLAAIADVLDNTGRLVSLTRSALKAVGMRTNVDLATNPAEARKVERLLYIIGHFGKACDFESHLALFQSATDCPGFKGDSVSAYMVMLSCRFTSPKHPHEVRVAALSSICAVCHRCPTHFLREDVLNAFKMVFADNIQELEQVLLSSIANFFSAQEKPEDDGSVPQLGTGIESGTERLGNTYQATGLDSAFGVLAQTFLEDFLRIALASQDDVAMSAARIVVSINRQGRATPRQSGYCLVALETCPNPVVAKMAFLEHKSQYSKHEGTFESDLPRSLEKTFQYQCNLSQDITGCTGQPPVSKLHFLWEVLKTGKAKVRAKLFTSMCSKIAFDPSSFVPSSPMPERLHSARFSVEAMAYLEFERGEEVHHLLTCLEKTFSTTGTPVAQAIETEVQQLLMPDVTSSIEVNPAEMTETAPNQLPQYIDPARLQQLAVFSQILSLLFETHSFLRRAWSMHKYKGKPKKGSAKDAATKAIKAPNYTALADSYQNRINKIYKVAATEVDQRAICNAFAETFKRDDEVKVGSDEDGDTDMDNMIDDARSDTASERSGSQPLGTPRKRKRSVGPSGQMRKKFKARSASDADEDDYDG</sequence>
<dbReference type="RefSeq" id="XP_033458751.1">
    <property type="nucleotide sequence ID" value="XM_033607054.1"/>
</dbReference>
<dbReference type="PANTHER" id="PTHR21704:SF18">
    <property type="entry name" value="NIPPED-B-LIKE PROTEIN"/>
    <property type="match status" value="1"/>
</dbReference>
<protein>
    <recommendedName>
        <fullName evidence="1">Sister chromatid cohesion protein</fullName>
    </recommendedName>
</protein>
<dbReference type="InterPro" id="IPR024986">
    <property type="entry name" value="Nipped-B_C"/>
</dbReference>
<dbReference type="GeneID" id="54364854"/>
<reference evidence="5" key="2">
    <citation type="submission" date="2020-04" db="EMBL/GenBank/DDBJ databases">
        <authorList>
            <consortium name="NCBI Genome Project"/>
        </authorList>
    </citation>
    <scope>NUCLEOTIDE SEQUENCE</scope>
    <source>
        <strain evidence="5">CBS 342.82</strain>
    </source>
</reference>
<dbReference type="CDD" id="cd23958">
    <property type="entry name" value="SCC2"/>
    <property type="match status" value="1"/>
</dbReference>
<dbReference type="GO" id="GO:0003682">
    <property type="term" value="F:chromatin binding"/>
    <property type="evidence" value="ECO:0007669"/>
    <property type="project" value="TreeGrafter"/>
</dbReference>
<feature type="compositionally biased region" description="Acidic residues" evidence="2">
    <location>
        <begin position="636"/>
        <end position="657"/>
    </location>
</feature>
<feature type="compositionally biased region" description="Acidic residues" evidence="2">
    <location>
        <begin position="1762"/>
        <end position="1773"/>
    </location>
</feature>
<reference evidence="5" key="3">
    <citation type="submission" date="2025-08" db="UniProtKB">
        <authorList>
            <consortium name="RefSeq"/>
        </authorList>
    </citation>
    <scope>IDENTIFICATION</scope>
    <source>
        <strain evidence="5">CBS 342.82</strain>
    </source>
</reference>
<dbReference type="GO" id="GO:0140588">
    <property type="term" value="P:chromatin looping"/>
    <property type="evidence" value="ECO:0007669"/>
    <property type="project" value="InterPro"/>
</dbReference>
<evidence type="ECO:0000256" key="1">
    <source>
        <dbReference type="RuleBase" id="RU364107"/>
    </source>
</evidence>
<dbReference type="InterPro" id="IPR011989">
    <property type="entry name" value="ARM-like"/>
</dbReference>
<keyword evidence="1" id="KW-0539">Nucleus</keyword>
<evidence type="ECO:0000313" key="4">
    <source>
        <dbReference type="Proteomes" id="UP000504637"/>
    </source>
</evidence>
<evidence type="ECO:0000259" key="3">
    <source>
        <dbReference type="Pfam" id="PF12830"/>
    </source>
</evidence>
<feature type="region of interest" description="Disordered" evidence="2">
    <location>
        <begin position="1758"/>
        <end position="1825"/>
    </location>
</feature>
<comment type="similarity">
    <text evidence="1">Belongs to the SCC2/Nipped-B family.</text>
</comment>
<dbReference type="GO" id="GO:0071169">
    <property type="term" value="P:establishment of protein localization to chromatin"/>
    <property type="evidence" value="ECO:0007669"/>
    <property type="project" value="TreeGrafter"/>
</dbReference>
<proteinExistence type="inferred from homology"/>
<dbReference type="GO" id="GO:0090694">
    <property type="term" value="C:Scc2-Scc4 cohesin loading complex"/>
    <property type="evidence" value="ECO:0007669"/>
    <property type="project" value="TreeGrafter"/>
</dbReference>
<keyword evidence="1" id="KW-0131">Cell cycle</keyword>
<evidence type="ECO:0000313" key="5">
    <source>
        <dbReference type="RefSeq" id="XP_033458751.1"/>
    </source>
</evidence>
<gene>
    <name evidence="5" type="ORF">K489DRAFT_402570</name>
</gene>
<accession>A0A6J3M102</accession>
<dbReference type="GO" id="GO:0061775">
    <property type="term" value="F:cohesin loader activity"/>
    <property type="evidence" value="ECO:0007669"/>
    <property type="project" value="InterPro"/>
</dbReference>
<reference evidence="5" key="1">
    <citation type="submission" date="2020-01" db="EMBL/GenBank/DDBJ databases">
        <authorList>
            <consortium name="DOE Joint Genome Institute"/>
            <person name="Haridas S."/>
            <person name="Albert R."/>
            <person name="Binder M."/>
            <person name="Bloem J."/>
            <person name="Labutti K."/>
            <person name="Salamov A."/>
            <person name="Andreopoulos B."/>
            <person name="Baker S.E."/>
            <person name="Barry K."/>
            <person name="Bills G."/>
            <person name="Bluhm B.H."/>
            <person name="Cannon C."/>
            <person name="Castanera R."/>
            <person name="Culley D.E."/>
            <person name="Daum C."/>
            <person name="Ezra D."/>
            <person name="Gonzalez J.B."/>
            <person name="Henrissat B."/>
            <person name="Kuo A."/>
            <person name="Liang C."/>
            <person name="Lipzen A."/>
            <person name="Lutzoni F."/>
            <person name="Magnuson J."/>
            <person name="Mondo S."/>
            <person name="Nolan M."/>
            <person name="Ohm R."/>
            <person name="Pangilinan J."/>
            <person name="Park H.-J."/>
            <person name="Ramirez L."/>
            <person name="Alfaro M."/>
            <person name="Sun H."/>
            <person name="Tritt A."/>
            <person name="Yoshinaga Y."/>
            <person name="Zwiers L.-H."/>
            <person name="Turgeon B.G."/>
            <person name="Goodwin S.B."/>
            <person name="Spatafora J.W."/>
            <person name="Crous P.W."/>
            <person name="Grigoriev I.V."/>
        </authorList>
    </citation>
    <scope>NUCLEOTIDE SEQUENCE</scope>
    <source>
        <strain evidence="5">CBS 342.82</strain>
    </source>
</reference>
<dbReference type="InterPro" id="IPR016024">
    <property type="entry name" value="ARM-type_fold"/>
</dbReference>
<name>A0A6J3M102_9PEZI</name>
<dbReference type="OrthoDB" id="418242at2759"/>
<keyword evidence="1" id="KW-0677">Repeat</keyword>
<keyword evidence="4" id="KW-1185">Reference proteome</keyword>
<dbReference type="Proteomes" id="UP000504637">
    <property type="component" value="Unplaced"/>
</dbReference>
<comment type="subcellular location">
    <subcellularLocation>
        <location evidence="1">Nucleus</location>
    </subcellularLocation>
</comment>
<evidence type="ECO:0000256" key="2">
    <source>
        <dbReference type="SAM" id="MobiDB-lite"/>
    </source>
</evidence>
<dbReference type="Pfam" id="PF20168">
    <property type="entry name" value="PDS5"/>
    <property type="match status" value="1"/>
</dbReference>
<organism evidence="5">
    <name type="scientific">Dissoconium aciculare CBS 342.82</name>
    <dbReference type="NCBI Taxonomy" id="1314786"/>
    <lineage>
        <taxon>Eukaryota</taxon>
        <taxon>Fungi</taxon>
        <taxon>Dikarya</taxon>
        <taxon>Ascomycota</taxon>
        <taxon>Pezizomycotina</taxon>
        <taxon>Dothideomycetes</taxon>
        <taxon>Dothideomycetidae</taxon>
        <taxon>Mycosphaerellales</taxon>
        <taxon>Dissoconiaceae</taxon>
        <taxon>Dissoconium</taxon>
    </lineage>
</organism>
<dbReference type="GO" id="GO:0010468">
    <property type="term" value="P:regulation of gene expression"/>
    <property type="evidence" value="ECO:0007669"/>
    <property type="project" value="InterPro"/>
</dbReference>
<dbReference type="GO" id="GO:0034087">
    <property type="term" value="P:establishment of mitotic sister chromatid cohesion"/>
    <property type="evidence" value="ECO:0007669"/>
    <property type="project" value="TreeGrafter"/>
</dbReference>
<feature type="domain" description="Sister chromatid cohesion C-terminal" evidence="3">
    <location>
        <begin position="1430"/>
        <end position="1612"/>
    </location>
</feature>